<name>A0A1A6GDN3_NEOLE</name>
<evidence type="ECO:0000313" key="2">
    <source>
        <dbReference type="Proteomes" id="UP000092124"/>
    </source>
</evidence>
<dbReference type="AlphaFoldDB" id="A0A1A6GDN3"/>
<protein>
    <submittedName>
        <fullName evidence="1">Uncharacterized protein</fullName>
    </submittedName>
</protein>
<accession>A0A1A6GDN3</accession>
<sequence length="80" mass="8505">MDLKHPAEALTKLHGRWPGLLQLLHTATSFGLAAYSLWVPYGGTTATQVEHVSVAIARLSLNNGRSKFCDGRIGPPGGPP</sequence>
<dbReference type="Proteomes" id="UP000092124">
    <property type="component" value="Unassembled WGS sequence"/>
</dbReference>
<organism evidence="1 2">
    <name type="scientific">Neotoma lepida</name>
    <name type="common">Desert woodrat</name>
    <dbReference type="NCBI Taxonomy" id="56216"/>
    <lineage>
        <taxon>Eukaryota</taxon>
        <taxon>Metazoa</taxon>
        <taxon>Chordata</taxon>
        <taxon>Craniata</taxon>
        <taxon>Vertebrata</taxon>
        <taxon>Euteleostomi</taxon>
        <taxon>Mammalia</taxon>
        <taxon>Eutheria</taxon>
        <taxon>Euarchontoglires</taxon>
        <taxon>Glires</taxon>
        <taxon>Rodentia</taxon>
        <taxon>Myomorpha</taxon>
        <taxon>Muroidea</taxon>
        <taxon>Cricetidae</taxon>
        <taxon>Neotominae</taxon>
        <taxon>Neotoma</taxon>
    </lineage>
</organism>
<comment type="caution">
    <text evidence="1">The sequence shown here is derived from an EMBL/GenBank/DDBJ whole genome shotgun (WGS) entry which is preliminary data.</text>
</comment>
<reference evidence="1 2" key="1">
    <citation type="submission" date="2016-06" db="EMBL/GenBank/DDBJ databases">
        <title>The Draft Genome Sequence and Annotation of the Desert Woodrat Neotoma lepida.</title>
        <authorList>
            <person name="Campbell M."/>
            <person name="Oakeson K.F."/>
            <person name="Yandell M."/>
            <person name="Halpert J.R."/>
            <person name="Dearing D."/>
        </authorList>
    </citation>
    <scope>NUCLEOTIDE SEQUENCE [LARGE SCALE GENOMIC DNA]</scope>
    <source>
        <strain evidence="1">417</strain>
        <tissue evidence="1">Liver</tissue>
    </source>
</reference>
<gene>
    <name evidence="1" type="ORF">A6R68_07596</name>
</gene>
<proteinExistence type="predicted"/>
<keyword evidence="2" id="KW-1185">Reference proteome</keyword>
<dbReference type="EMBL" id="LZPO01097880">
    <property type="protein sequence ID" value="OBS63865.1"/>
    <property type="molecule type" value="Genomic_DNA"/>
</dbReference>
<evidence type="ECO:0000313" key="1">
    <source>
        <dbReference type="EMBL" id="OBS63865.1"/>
    </source>
</evidence>
<feature type="non-terminal residue" evidence="1">
    <location>
        <position position="80"/>
    </location>
</feature>